<dbReference type="Gene3D" id="1.20.5.930">
    <property type="entry name" value="Bicelle-embedded integrin alpha(iib) transmembrane segment"/>
    <property type="match status" value="1"/>
</dbReference>
<dbReference type="Proteomes" id="UP000830375">
    <property type="component" value="Unassembled WGS sequence"/>
</dbReference>
<accession>A0ABQ8LB89</accession>
<dbReference type="EMBL" id="JACTAM010000262">
    <property type="protein sequence ID" value="KAI2647564.1"/>
    <property type="molecule type" value="Genomic_DNA"/>
</dbReference>
<keyword evidence="1" id="KW-0812">Transmembrane</keyword>
<gene>
    <name evidence="2" type="ORF">H4Q32_030959</name>
</gene>
<organism evidence="2 3">
    <name type="scientific">Labeo rohita</name>
    <name type="common">Indian major carp</name>
    <name type="synonym">Cyprinus rohita</name>
    <dbReference type="NCBI Taxonomy" id="84645"/>
    <lineage>
        <taxon>Eukaryota</taxon>
        <taxon>Metazoa</taxon>
        <taxon>Chordata</taxon>
        <taxon>Craniata</taxon>
        <taxon>Vertebrata</taxon>
        <taxon>Euteleostomi</taxon>
        <taxon>Actinopterygii</taxon>
        <taxon>Neopterygii</taxon>
        <taxon>Teleostei</taxon>
        <taxon>Ostariophysi</taxon>
        <taxon>Cypriniformes</taxon>
        <taxon>Cyprinidae</taxon>
        <taxon>Labeoninae</taxon>
        <taxon>Labeonini</taxon>
        <taxon>Labeo</taxon>
    </lineage>
</organism>
<keyword evidence="3" id="KW-1185">Reference proteome</keyword>
<evidence type="ECO:0000313" key="2">
    <source>
        <dbReference type="EMBL" id="KAI2647564.1"/>
    </source>
</evidence>
<evidence type="ECO:0000313" key="3">
    <source>
        <dbReference type="Proteomes" id="UP000830375"/>
    </source>
</evidence>
<reference evidence="2 3" key="1">
    <citation type="submission" date="2022-01" db="EMBL/GenBank/DDBJ databases">
        <title>A high-quality chromosome-level genome assembly of rohu carp, Labeo rohita.</title>
        <authorList>
            <person name="Arick M.A. II"/>
            <person name="Hsu C.-Y."/>
            <person name="Magbanua Z."/>
            <person name="Pechanova O."/>
            <person name="Grover C."/>
            <person name="Miller E."/>
            <person name="Thrash A."/>
            <person name="Ezzel L."/>
            <person name="Alam S."/>
            <person name="Benzie J."/>
            <person name="Hamilton M."/>
            <person name="Karsi A."/>
            <person name="Lawrence M.L."/>
            <person name="Peterson D.G."/>
        </authorList>
    </citation>
    <scope>NUCLEOTIDE SEQUENCE [LARGE SCALE GENOMIC DNA]</scope>
    <source>
        <strain evidence="3">BAU-BD-2019</strain>
        <tissue evidence="2">Blood</tissue>
    </source>
</reference>
<comment type="caution">
    <text evidence="2">The sequence shown here is derived from an EMBL/GenBank/DDBJ whole genome shotgun (WGS) entry which is preliminary data.</text>
</comment>
<keyword evidence="1" id="KW-0472">Membrane</keyword>
<keyword evidence="2" id="KW-0401">Integrin</keyword>
<evidence type="ECO:0000256" key="1">
    <source>
        <dbReference type="SAM" id="Phobius"/>
    </source>
</evidence>
<name>A0ABQ8LB89_LABRO</name>
<protein>
    <submittedName>
        <fullName evidence="2">Integrin alpha-X</fullName>
    </submittedName>
</protein>
<sequence length="87" mass="9461">MSFKWGPKFCAKSYNGSVVNLDKINTQVEVYEEADLTKEIIGAVIGGLLVLAVITAALYKAGFFKSQYKQMLEEAQGDAGGQPNMPQ</sequence>
<keyword evidence="1" id="KW-1133">Transmembrane helix</keyword>
<dbReference type="GO" id="GO:0007229">
    <property type="term" value="P:integrin-mediated signaling pathway"/>
    <property type="evidence" value="ECO:0007669"/>
    <property type="project" value="UniProtKB-KW"/>
</dbReference>
<feature type="transmembrane region" description="Helical" evidence="1">
    <location>
        <begin position="40"/>
        <end position="59"/>
    </location>
</feature>
<proteinExistence type="predicted"/>